<dbReference type="KEGG" id="cnan:A2G96_04695"/>
<feature type="domain" description="TadE-like" evidence="2">
    <location>
        <begin position="13"/>
        <end position="55"/>
    </location>
</feature>
<proteinExistence type="predicted"/>
<dbReference type="Pfam" id="PF07811">
    <property type="entry name" value="TadE"/>
    <property type="match status" value="1"/>
</dbReference>
<dbReference type="EMBL" id="CP014844">
    <property type="protein sequence ID" value="AMR77092.1"/>
    <property type="molecule type" value="Genomic_DNA"/>
</dbReference>
<dbReference type="AlphaFoldDB" id="A0A142JG80"/>
<sequence>MKRCSQRRCKRRGAVAVEFALVLVPLLMLVTGVAEFGRAIYQYNALAKATRDAARFLSQYAPSEPNYPVEQAKCVAVYGKTTCGGTVLVKGLSTSMVVVCDRVDSTGCAGKQFANVAIYEGGGSSGTPAGTINLVEVKISGFTYSPMQSYLNVGALAFSDIATVMRQVL</sequence>
<dbReference type="RefSeq" id="WP_062797215.1">
    <property type="nucleotide sequence ID" value="NZ_CP014844.1"/>
</dbReference>
<dbReference type="OrthoDB" id="7026216at2"/>
<dbReference type="Proteomes" id="UP000075238">
    <property type="component" value="Chromosome 1"/>
</dbReference>
<evidence type="ECO:0000259" key="2">
    <source>
        <dbReference type="Pfam" id="PF07811"/>
    </source>
</evidence>
<dbReference type="STRING" id="1796606.A2G96_04695"/>
<evidence type="ECO:0000313" key="3">
    <source>
        <dbReference type="EMBL" id="AMR77092.1"/>
    </source>
</evidence>
<feature type="transmembrane region" description="Helical" evidence="1">
    <location>
        <begin position="12"/>
        <end position="34"/>
    </location>
</feature>
<reference evidence="3 4" key="1">
    <citation type="submission" date="2016-03" db="EMBL/GenBank/DDBJ databases">
        <title>Complete genome sequence of a novel chlorpyrifos degrading bacterium, Cupriavidus nantongensis sp. X1.</title>
        <authorList>
            <person name="Fang L."/>
        </authorList>
    </citation>
    <scope>NUCLEOTIDE SEQUENCE [LARGE SCALE GENOMIC DNA]</scope>
    <source>
        <strain evidence="3 4">X1</strain>
    </source>
</reference>
<gene>
    <name evidence="3" type="ORF">A2G96_04695</name>
</gene>
<keyword evidence="1" id="KW-0812">Transmembrane</keyword>
<evidence type="ECO:0000256" key="1">
    <source>
        <dbReference type="SAM" id="Phobius"/>
    </source>
</evidence>
<accession>A0A142JG80</accession>
<keyword evidence="1" id="KW-0472">Membrane</keyword>
<organism evidence="3 4">
    <name type="scientific">Cupriavidus nantongensis</name>
    <dbReference type="NCBI Taxonomy" id="1796606"/>
    <lineage>
        <taxon>Bacteria</taxon>
        <taxon>Pseudomonadati</taxon>
        <taxon>Pseudomonadota</taxon>
        <taxon>Betaproteobacteria</taxon>
        <taxon>Burkholderiales</taxon>
        <taxon>Burkholderiaceae</taxon>
        <taxon>Cupriavidus</taxon>
    </lineage>
</organism>
<evidence type="ECO:0000313" key="4">
    <source>
        <dbReference type="Proteomes" id="UP000075238"/>
    </source>
</evidence>
<protein>
    <submittedName>
        <fullName evidence="3">Pilus assembly protein TadG</fullName>
    </submittedName>
</protein>
<keyword evidence="1" id="KW-1133">Transmembrane helix</keyword>
<name>A0A142JG80_9BURK</name>
<dbReference type="InterPro" id="IPR012495">
    <property type="entry name" value="TadE-like_dom"/>
</dbReference>
<keyword evidence="4" id="KW-1185">Reference proteome</keyword>